<accession>E6QQL6</accession>
<feature type="transmembrane region" description="Helical" evidence="1">
    <location>
        <begin position="208"/>
        <end position="229"/>
    </location>
</feature>
<evidence type="ECO:0000313" key="2">
    <source>
        <dbReference type="EMBL" id="CBI09537.1"/>
    </source>
</evidence>
<organism evidence="2">
    <name type="scientific">mine drainage metagenome</name>
    <dbReference type="NCBI Taxonomy" id="410659"/>
    <lineage>
        <taxon>unclassified sequences</taxon>
        <taxon>metagenomes</taxon>
        <taxon>ecological metagenomes</taxon>
    </lineage>
</organism>
<sequence length="278" mass="29817">MLALLLNPAHPGVPAALLTALLLGLVHGIVPDEHTWPITFSYAVGSYSTRRGLYAGLLFSLTFTLQRAIACELAWFGLSHWMQNDLLNHILLIPIGLLMAWGGWIMQRRQLAHTTKGVTWSRFITGMPAIHGFIAGWGFGAFALILYTTLAPAMPSAAWGWLPGALFGLGTTLIQGIAGAAFGHLAASRQLSPEALRQLALFTASRTLRWGGIAYMLAGVFSLAFPPLAHWELATGVPVLGLDHIDLPLIIAIIGVLGVGLGSFFTRLHTLTRSSSPP</sequence>
<proteinExistence type="predicted"/>
<dbReference type="EMBL" id="CABR01000035">
    <property type="protein sequence ID" value="CBI09537.1"/>
    <property type="molecule type" value="Genomic_DNA"/>
</dbReference>
<comment type="caution">
    <text evidence="2">The sequence shown here is derived from an EMBL/GenBank/DDBJ whole genome shotgun (WGS) entry which is preliminary data.</text>
</comment>
<feature type="transmembrane region" description="Helical" evidence="1">
    <location>
        <begin position="127"/>
        <end position="147"/>
    </location>
</feature>
<gene>
    <name evidence="2" type="ORF">CARN7_0268</name>
</gene>
<feature type="transmembrane region" description="Helical" evidence="1">
    <location>
        <begin position="52"/>
        <end position="75"/>
    </location>
</feature>
<feature type="transmembrane region" description="Helical" evidence="1">
    <location>
        <begin position="87"/>
        <end position="106"/>
    </location>
</feature>
<dbReference type="AlphaFoldDB" id="E6QQL6"/>
<keyword evidence="1" id="KW-0472">Membrane</keyword>
<keyword evidence="1" id="KW-1133">Transmembrane helix</keyword>
<evidence type="ECO:0008006" key="3">
    <source>
        <dbReference type="Google" id="ProtNLM"/>
    </source>
</evidence>
<evidence type="ECO:0000256" key="1">
    <source>
        <dbReference type="SAM" id="Phobius"/>
    </source>
</evidence>
<name>E6QQL6_9ZZZZ</name>
<protein>
    <recommendedName>
        <fullName evidence="3">Urease accessory protein UreH-like transmembrane domain-containing protein</fullName>
    </recommendedName>
</protein>
<reference evidence="2" key="1">
    <citation type="submission" date="2009-10" db="EMBL/GenBank/DDBJ databases">
        <title>Diversity of trophic interactions inside an arsenic-rich microbial ecosystem.</title>
        <authorList>
            <person name="Bertin P.N."/>
            <person name="Heinrich-Salmeron A."/>
            <person name="Pelletier E."/>
            <person name="Goulhen-Chollet F."/>
            <person name="Arsene-Ploetze F."/>
            <person name="Gallien S."/>
            <person name="Calteau A."/>
            <person name="Vallenet D."/>
            <person name="Casiot C."/>
            <person name="Chane-Woon-Ming B."/>
            <person name="Giloteaux L."/>
            <person name="Barakat M."/>
            <person name="Bonnefoy V."/>
            <person name="Bruneel O."/>
            <person name="Chandler M."/>
            <person name="Cleiss J."/>
            <person name="Duran R."/>
            <person name="Elbaz-Poulichet F."/>
            <person name="Fonknechten N."/>
            <person name="Lauga B."/>
            <person name="Mornico D."/>
            <person name="Ortet P."/>
            <person name="Schaeffer C."/>
            <person name="Siguier P."/>
            <person name="Alexander Thil Smith A."/>
            <person name="Van Dorsselaer A."/>
            <person name="Weissenbach J."/>
            <person name="Medigue C."/>
            <person name="Le Paslier D."/>
        </authorList>
    </citation>
    <scope>NUCLEOTIDE SEQUENCE</scope>
</reference>
<feature type="transmembrane region" description="Helical" evidence="1">
    <location>
        <begin position="159"/>
        <end position="187"/>
    </location>
</feature>
<feature type="transmembrane region" description="Helical" evidence="1">
    <location>
        <begin position="249"/>
        <end position="268"/>
    </location>
</feature>
<feature type="transmembrane region" description="Helical" evidence="1">
    <location>
        <begin position="12"/>
        <end position="31"/>
    </location>
</feature>
<keyword evidence="1" id="KW-0812">Transmembrane</keyword>